<dbReference type="GO" id="GO:0004672">
    <property type="term" value="F:protein kinase activity"/>
    <property type="evidence" value="ECO:0007669"/>
    <property type="project" value="InterPro"/>
</dbReference>
<evidence type="ECO:0000256" key="3">
    <source>
        <dbReference type="PROSITE-ProRule" id="PRU10141"/>
    </source>
</evidence>
<dbReference type="eggNOG" id="KOG0032">
    <property type="taxonomic scope" value="Eukaryota"/>
</dbReference>
<dbReference type="InterPro" id="IPR000719">
    <property type="entry name" value="Prot_kinase_dom"/>
</dbReference>
<dbReference type="KEGG" id="bcom:BAUCODRAFT_67753"/>
<dbReference type="GO" id="GO:0005524">
    <property type="term" value="F:ATP binding"/>
    <property type="evidence" value="ECO:0007669"/>
    <property type="project" value="UniProtKB-UniRule"/>
</dbReference>
<dbReference type="PANTHER" id="PTHR24347">
    <property type="entry name" value="SERINE/THREONINE-PROTEIN KINASE"/>
    <property type="match status" value="1"/>
</dbReference>
<dbReference type="OrthoDB" id="74764at2759"/>
<dbReference type="HOGENOM" id="CLU_000288_63_0_1"/>
<feature type="compositionally biased region" description="Polar residues" evidence="4">
    <location>
        <begin position="535"/>
        <end position="547"/>
    </location>
</feature>
<dbReference type="RefSeq" id="XP_007675383.1">
    <property type="nucleotide sequence ID" value="XM_007677193.1"/>
</dbReference>
<gene>
    <name evidence="6" type="ORF">BAUCODRAFT_67753</name>
</gene>
<feature type="region of interest" description="Disordered" evidence="4">
    <location>
        <begin position="480"/>
        <end position="507"/>
    </location>
</feature>
<dbReference type="Proteomes" id="UP000011761">
    <property type="component" value="Unassembled WGS sequence"/>
</dbReference>
<dbReference type="PROSITE" id="PS50011">
    <property type="entry name" value="PROTEIN_KINASE_DOM"/>
    <property type="match status" value="1"/>
</dbReference>
<dbReference type="Gene3D" id="1.10.510.10">
    <property type="entry name" value="Transferase(Phosphotransferase) domain 1"/>
    <property type="match status" value="1"/>
</dbReference>
<dbReference type="EMBL" id="KB445554">
    <property type="protein sequence ID" value="EMC97156.1"/>
    <property type="molecule type" value="Genomic_DNA"/>
</dbReference>
<dbReference type="SMART" id="SM00220">
    <property type="entry name" value="S_TKc"/>
    <property type="match status" value="1"/>
</dbReference>
<keyword evidence="2 3" id="KW-0067">ATP-binding</keyword>
<dbReference type="OMA" id="YICEADI"/>
<accession>M2MKD5</accession>
<keyword evidence="7" id="KW-1185">Reference proteome</keyword>
<dbReference type="PROSITE" id="PS00107">
    <property type="entry name" value="PROTEIN_KINASE_ATP"/>
    <property type="match status" value="1"/>
</dbReference>
<proteinExistence type="predicted"/>
<keyword evidence="1 3" id="KW-0547">Nucleotide-binding</keyword>
<dbReference type="InterPro" id="IPR011009">
    <property type="entry name" value="Kinase-like_dom_sf"/>
</dbReference>
<dbReference type="PROSITE" id="PS00108">
    <property type="entry name" value="PROTEIN_KINASE_ST"/>
    <property type="match status" value="1"/>
</dbReference>
<evidence type="ECO:0000259" key="5">
    <source>
        <dbReference type="PROSITE" id="PS50011"/>
    </source>
</evidence>
<protein>
    <recommendedName>
        <fullName evidence="5">Protein kinase domain-containing protein</fullName>
    </recommendedName>
</protein>
<dbReference type="Gene3D" id="3.30.200.20">
    <property type="entry name" value="Phosphorylase Kinase, domain 1"/>
    <property type="match status" value="1"/>
</dbReference>
<name>M2MKD5_BAUPA</name>
<dbReference type="SUPFAM" id="SSF56112">
    <property type="entry name" value="Protein kinase-like (PK-like)"/>
    <property type="match status" value="1"/>
</dbReference>
<evidence type="ECO:0000313" key="7">
    <source>
        <dbReference type="Proteomes" id="UP000011761"/>
    </source>
</evidence>
<feature type="domain" description="Protein kinase" evidence="5">
    <location>
        <begin position="108"/>
        <end position="375"/>
    </location>
</feature>
<feature type="compositionally biased region" description="Basic and acidic residues" evidence="4">
    <location>
        <begin position="496"/>
        <end position="507"/>
    </location>
</feature>
<evidence type="ECO:0000256" key="2">
    <source>
        <dbReference type="ARBA" id="ARBA00022840"/>
    </source>
</evidence>
<dbReference type="GeneID" id="19116387"/>
<reference evidence="6 7" key="1">
    <citation type="journal article" date="2012" name="PLoS Pathog.">
        <title>Diverse lifestyles and strategies of plant pathogenesis encoded in the genomes of eighteen Dothideomycetes fungi.</title>
        <authorList>
            <person name="Ohm R.A."/>
            <person name="Feau N."/>
            <person name="Henrissat B."/>
            <person name="Schoch C.L."/>
            <person name="Horwitz B.A."/>
            <person name="Barry K.W."/>
            <person name="Condon B.J."/>
            <person name="Copeland A.C."/>
            <person name="Dhillon B."/>
            <person name="Glaser F."/>
            <person name="Hesse C.N."/>
            <person name="Kosti I."/>
            <person name="LaButti K."/>
            <person name="Lindquist E.A."/>
            <person name="Lucas S."/>
            <person name="Salamov A.A."/>
            <person name="Bradshaw R.E."/>
            <person name="Ciuffetti L."/>
            <person name="Hamelin R.C."/>
            <person name="Kema G.H.J."/>
            <person name="Lawrence C."/>
            <person name="Scott J.A."/>
            <person name="Spatafora J.W."/>
            <person name="Turgeon B.G."/>
            <person name="de Wit P.J.G.M."/>
            <person name="Zhong S."/>
            <person name="Goodwin S.B."/>
            <person name="Grigoriev I.V."/>
        </authorList>
    </citation>
    <scope>NUCLEOTIDE SEQUENCE [LARGE SCALE GENOMIC DNA]</scope>
    <source>
        <strain evidence="6 7">UAMH 10762</strain>
    </source>
</reference>
<sequence>TVSSHHLRFHCVVFEDGDESAQIVAPLIYVRVLSRNTVVLARLDSNNPGSESTISEASGDVLLTNGDVLRITRQVSIILQTQGPPAATPSAFDLVKQAEVRSFEDQYQVSGRMLGSGGNGTVFVAVKQPTKKQYACKIVSFAPRRQAGLAREYDLLSNLNHPNIISLEKVFCAAHNNYIVEELITGGDLLSYLDQRGSLSEPEAAIIVRQVLEAVEYLHSNQIVHRDIKPENVLVTSWRPGARVVLTDFGQARRLQSAKRAVLRMHTVIGTYGYTAPEVYAPTTRDLGHEKGYSKAIDIWSTGCVAATLLSGCPVFSDDRGDPLEDSQYWNTGFMDTLPQWRNVGRKAKSFIRGCLTTDETLRPTAKQASLHEWFSNRHYAAELEAAYQRAISDWKPRTIDGALVETVQTANAVLDAVMKAQQEENVRNGTESYHFRHAGTEGPLLSQFGCFQSSLSAIKPRHTPLPPITDDLNPDHAVNGRHEHLNAKPPYTGDGHPEPHDSTFNDRRFSACSESESFLTLSASIPRPPPRSQWDASITETQLMLD</sequence>
<dbReference type="InterPro" id="IPR008271">
    <property type="entry name" value="Ser/Thr_kinase_AS"/>
</dbReference>
<feature type="non-terminal residue" evidence="6">
    <location>
        <position position="1"/>
    </location>
</feature>
<feature type="binding site" evidence="3">
    <location>
        <position position="137"/>
    </location>
    <ligand>
        <name>ATP</name>
        <dbReference type="ChEBI" id="CHEBI:30616"/>
    </ligand>
</feature>
<feature type="region of interest" description="Disordered" evidence="4">
    <location>
        <begin position="522"/>
        <end position="547"/>
    </location>
</feature>
<evidence type="ECO:0000256" key="4">
    <source>
        <dbReference type="SAM" id="MobiDB-lite"/>
    </source>
</evidence>
<organism evidence="6 7">
    <name type="scientific">Baudoinia panamericana (strain UAMH 10762)</name>
    <name type="common">Angels' share fungus</name>
    <name type="synonym">Baudoinia compniacensis (strain UAMH 10762)</name>
    <dbReference type="NCBI Taxonomy" id="717646"/>
    <lineage>
        <taxon>Eukaryota</taxon>
        <taxon>Fungi</taxon>
        <taxon>Dikarya</taxon>
        <taxon>Ascomycota</taxon>
        <taxon>Pezizomycotina</taxon>
        <taxon>Dothideomycetes</taxon>
        <taxon>Dothideomycetidae</taxon>
        <taxon>Mycosphaerellales</taxon>
        <taxon>Teratosphaeriaceae</taxon>
        <taxon>Baudoinia</taxon>
    </lineage>
</organism>
<dbReference type="STRING" id="717646.M2MKD5"/>
<dbReference type="AlphaFoldDB" id="M2MKD5"/>
<dbReference type="InterPro" id="IPR017441">
    <property type="entry name" value="Protein_kinase_ATP_BS"/>
</dbReference>
<evidence type="ECO:0000313" key="6">
    <source>
        <dbReference type="EMBL" id="EMC97156.1"/>
    </source>
</evidence>
<dbReference type="Pfam" id="PF00069">
    <property type="entry name" value="Pkinase"/>
    <property type="match status" value="1"/>
</dbReference>
<evidence type="ECO:0000256" key="1">
    <source>
        <dbReference type="ARBA" id="ARBA00022741"/>
    </source>
</evidence>